<proteinExistence type="predicted"/>
<keyword evidence="4" id="KW-0067">ATP-binding</keyword>
<dbReference type="InterPro" id="IPR011009">
    <property type="entry name" value="Kinase-like_dom_sf"/>
</dbReference>
<evidence type="ECO:0000313" key="8">
    <source>
        <dbReference type="Proteomes" id="UP000266723"/>
    </source>
</evidence>
<gene>
    <name evidence="7" type="ORF">DY000_02040779</name>
</gene>
<dbReference type="PANTHER" id="PTHR47973">
    <property type="entry name" value="CYSTEINE-RICH RECEPTOR-LIKE PROTEIN KINASE 3"/>
    <property type="match status" value="1"/>
</dbReference>
<dbReference type="EMBL" id="QGKV02001507">
    <property type="protein sequence ID" value="KAF3531993.1"/>
    <property type="molecule type" value="Genomic_DNA"/>
</dbReference>
<dbReference type="Pfam" id="PF07714">
    <property type="entry name" value="PK_Tyr_Ser-Thr"/>
    <property type="match status" value="1"/>
</dbReference>
<dbReference type="Gene3D" id="3.30.200.20">
    <property type="entry name" value="Phosphorylase Kinase, domain 1"/>
    <property type="match status" value="1"/>
</dbReference>
<sequence length="367" mass="40577">MDEPAADVDRGSLPSAEVDQRGAVSSTNPAASQRDLRLSASHTIRQTRGRPKRTITARGFFVREVEFWSDGPRTMGAVGVLEEAGLTPPLLVLLPLLLPLFVFKFEPNEPALDPRVDNGPTEDVSEGTCLQRPYLDPGTPGRSGSSRCPGFSVSLVPDQPKLLSPGLGRLPDRRDIAVKKLSQASKQGKNEFVNEAKLLAKVQQRNVEISGVIARTKMMTSFWSMKSNTRSEIDWKQRFEIITCIARGLLYLHEDAPNCILHMDINTGNILLDEKWVPKIADFGMARISHEDATHVNTRVAGTNGQKNSSFSVRHPDQTLLEWNNLLGDFCVQAIRAQFYGMIGRRRQLVMVYSLALIVDEPGGSCS</sequence>
<dbReference type="SMART" id="SM00219">
    <property type="entry name" value="TyrKc"/>
    <property type="match status" value="1"/>
</dbReference>
<keyword evidence="3" id="KW-0418">Kinase</keyword>
<evidence type="ECO:0000256" key="2">
    <source>
        <dbReference type="ARBA" id="ARBA00022741"/>
    </source>
</evidence>
<protein>
    <recommendedName>
        <fullName evidence="6">Protein kinase domain-containing protein</fullName>
    </recommendedName>
</protein>
<reference evidence="7 8" key="1">
    <citation type="journal article" date="2020" name="BMC Genomics">
        <title>Intraspecific diversification of the crop wild relative Brassica cretica Lam. using demographic model selection.</title>
        <authorList>
            <person name="Kioukis A."/>
            <person name="Michalopoulou V.A."/>
            <person name="Briers L."/>
            <person name="Pirintsos S."/>
            <person name="Studholme D.J."/>
            <person name="Pavlidis P."/>
            <person name="Sarris P.F."/>
        </authorList>
    </citation>
    <scope>NUCLEOTIDE SEQUENCE [LARGE SCALE GENOMIC DNA]</scope>
    <source>
        <strain evidence="8">cv. PFS-1207/04</strain>
    </source>
</reference>
<accession>A0ABQ7BI45</accession>
<organism evidence="7 8">
    <name type="scientific">Brassica cretica</name>
    <name type="common">Mustard</name>
    <dbReference type="NCBI Taxonomy" id="69181"/>
    <lineage>
        <taxon>Eukaryota</taxon>
        <taxon>Viridiplantae</taxon>
        <taxon>Streptophyta</taxon>
        <taxon>Embryophyta</taxon>
        <taxon>Tracheophyta</taxon>
        <taxon>Spermatophyta</taxon>
        <taxon>Magnoliopsida</taxon>
        <taxon>eudicotyledons</taxon>
        <taxon>Gunneridae</taxon>
        <taxon>Pentapetalae</taxon>
        <taxon>rosids</taxon>
        <taxon>malvids</taxon>
        <taxon>Brassicales</taxon>
        <taxon>Brassicaceae</taxon>
        <taxon>Brassiceae</taxon>
        <taxon>Brassica</taxon>
    </lineage>
</organism>
<name>A0ABQ7BI45_BRACR</name>
<evidence type="ECO:0000256" key="3">
    <source>
        <dbReference type="ARBA" id="ARBA00022777"/>
    </source>
</evidence>
<dbReference type="Gene3D" id="1.10.510.10">
    <property type="entry name" value="Transferase(Phosphotransferase) domain 1"/>
    <property type="match status" value="1"/>
</dbReference>
<evidence type="ECO:0000313" key="7">
    <source>
        <dbReference type="EMBL" id="KAF3531993.1"/>
    </source>
</evidence>
<evidence type="ECO:0000256" key="5">
    <source>
        <dbReference type="SAM" id="MobiDB-lite"/>
    </source>
</evidence>
<feature type="region of interest" description="Disordered" evidence="5">
    <location>
        <begin position="113"/>
        <end position="150"/>
    </location>
</feature>
<keyword evidence="1" id="KW-0808">Transferase</keyword>
<dbReference type="PROSITE" id="PS50011">
    <property type="entry name" value="PROTEIN_KINASE_DOM"/>
    <property type="match status" value="1"/>
</dbReference>
<dbReference type="SUPFAM" id="SSF56112">
    <property type="entry name" value="Protein kinase-like (PK-like)"/>
    <property type="match status" value="1"/>
</dbReference>
<dbReference type="InterPro" id="IPR020635">
    <property type="entry name" value="Tyr_kinase_cat_dom"/>
</dbReference>
<keyword evidence="2" id="KW-0547">Nucleotide-binding</keyword>
<feature type="domain" description="Protein kinase" evidence="6">
    <location>
        <begin position="110"/>
        <end position="367"/>
    </location>
</feature>
<keyword evidence="8" id="KW-1185">Reference proteome</keyword>
<comment type="caution">
    <text evidence="7">The sequence shown here is derived from an EMBL/GenBank/DDBJ whole genome shotgun (WGS) entry which is preliminary data.</text>
</comment>
<dbReference type="Proteomes" id="UP000266723">
    <property type="component" value="Unassembled WGS sequence"/>
</dbReference>
<evidence type="ECO:0000256" key="1">
    <source>
        <dbReference type="ARBA" id="ARBA00022679"/>
    </source>
</evidence>
<dbReference type="InterPro" id="IPR052059">
    <property type="entry name" value="CR_Ser/Thr_kinase"/>
</dbReference>
<dbReference type="InterPro" id="IPR000719">
    <property type="entry name" value="Prot_kinase_dom"/>
</dbReference>
<evidence type="ECO:0000256" key="4">
    <source>
        <dbReference type="ARBA" id="ARBA00022840"/>
    </source>
</evidence>
<evidence type="ECO:0000259" key="6">
    <source>
        <dbReference type="PROSITE" id="PS50011"/>
    </source>
</evidence>
<dbReference type="InterPro" id="IPR001245">
    <property type="entry name" value="Ser-Thr/Tyr_kinase_cat_dom"/>
</dbReference>
<feature type="region of interest" description="Disordered" evidence="5">
    <location>
        <begin position="1"/>
        <end position="50"/>
    </location>
</feature>